<keyword evidence="3" id="KW-1185">Reference proteome</keyword>
<feature type="non-terminal residue" evidence="2">
    <location>
        <position position="1"/>
    </location>
</feature>
<name>A0A7T8KM93_CALRO</name>
<feature type="compositionally biased region" description="Pro residues" evidence="1">
    <location>
        <begin position="47"/>
        <end position="56"/>
    </location>
</feature>
<feature type="region of interest" description="Disordered" evidence="1">
    <location>
        <begin position="1"/>
        <end position="56"/>
    </location>
</feature>
<gene>
    <name evidence="2" type="ORF">FKW44_003904</name>
</gene>
<organism evidence="2 3">
    <name type="scientific">Caligus rogercresseyi</name>
    <name type="common">Sea louse</name>
    <dbReference type="NCBI Taxonomy" id="217165"/>
    <lineage>
        <taxon>Eukaryota</taxon>
        <taxon>Metazoa</taxon>
        <taxon>Ecdysozoa</taxon>
        <taxon>Arthropoda</taxon>
        <taxon>Crustacea</taxon>
        <taxon>Multicrustacea</taxon>
        <taxon>Hexanauplia</taxon>
        <taxon>Copepoda</taxon>
        <taxon>Siphonostomatoida</taxon>
        <taxon>Caligidae</taxon>
        <taxon>Caligus</taxon>
    </lineage>
</organism>
<feature type="non-terminal residue" evidence="2">
    <location>
        <position position="56"/>
    </location>
</feature>
<evidence type="ECO:0000313" key="3">
    <source>
        <dbReference type="Proteomes" id="UP000595437"/>
    </source>
</evidence>
<protein>
    <submittedName>
        <fullName evidence="2">Uncharacterized protein</fullName>
    </submittedName>
</protein>
<proteinExistence type="predicted"/>
<dbReference type="EMBL" id="CP045891">
    <property type="protein sequence ID" value="QQP58545.1"/>
    <property type="molecule type" value="Genomic_DNA"/>
</dbReference>
<evidence type="ECO:0000256" key="1">
    <source>
        <dbReference type="SAM" id="MobiDB-lite"/>
    </source>
</evidence>
<dbReference type="Proteomes" id="UP000595437">
    <property type="component" value="Chromosome 2"/>
</dbReference>
<dbReference type="AlphaFoldDB" id="A0A7T8KM93"/>
<reference evidence="3" key="1">
    <citation type="submission" date="2021-01" db="EMBL/GenBank/DDBJ databases">
        <title>Caligus Genome Assembly.</title>
        <authorList>
            <person name="Gallardo-Escarate C."/>
        </authorList>
    </citation>
    <scope>NUCLEOTIDE SEQUENCE [LARGE SCALE GENOMIC DNA]</scope>
</reference>
<evidence type="ECO:0000313" key="2">
    <source>
        <dbReference type="EMBL" id="QQP58545.1"/>
    </source>
</evidence>
<sequence length="56" mass="6154">RHINKSKYGCPANRFSTGSSAPPPRRRSNPNAPQHHQQQLVEVLSPAPHPPTHAPT</sequence>
<accession>A0A7T8KM93</accession>